<evidence type="ECO:0000313" key="2">
    <source>
        <dbReference type="Proteomes" id="UP000252517"/>
    </source>
</evidence>
<dbReference type="EMBL" id="JPWH01000027">
    <property type="protein sequence ID" value="RCK43134.1"/>
    <property type="molecule type" value="Genomic_DNA"/>
</dbReference>
<dbReference type="AlphaFoldDB" id="A0A367WNW2"/>
<sequence>MASKFNSDENFFPYCREMRHRVLKMTAFASQIPPHFLSIGVNFLNTTGSGFVPIYIFGNMNMASNTNTIRRKSVRNGTKLALFRIRQHFTDKLHLFFTAAEINDHKLK</sequence>
<comment type="caution">
    <text evidence="1">The sequence shown here is derived from an EMBL/GenBank/DDBJ whole genome shotgun (WGS) entry which is preliminary data.</text>
</comment>
<reference evidence="1 2" key="1">
    <citation type="submission" date="2014-07" db="EMBL/GenBank/DDBJ databases">
        <title>Draft genome sequence of Thalassospira profundimaris S25-3-2.</title>
        <authorList>
            <person name="Lai Q."/>
            <person name="Shao Z."/>
        </authorList>
    </citation>
    <scope>NUCLEOTIDE SEQUENCE [LARGE SCALE GENOMIC DNA]</scope>
    <source>
        <strain evidence="1 2">S25-3-2</strain>
    </source>
</reference>
<protein>
    <submittedName>
        <fullName evidence="1">Uncharacterized protein</fullName>
    </submittedName>
</protein>
<proteinExistence type="predicted"/>
<name>A0A367WNW2_9PROT</name>
<dbReference type="Proteomes" id="UP000252517">
    <property type="component" value="Unassembled WGS sequence"/>
</dbReference>
<accession>A0A367WNW2</accession>
<evidence type="ECO:0000313" key="1">
    <source>
        <dbReference type="EMBL" id="RCK43134.1"/>
    </source>
</evidence>
<gene>
    <name evidence="1" type="ORF">TH25_22090</name>
</gene>
<organism evidence="1 2">
    <name type="scientific">Thalassospira profundimaris</name>
    <dbReference type="NCBI Taxonomy" id="502049"/>
    <lineage>
        <taxon>Bacteria</taxon>
        <taxon>Pseudomonadati</taxon>
        <taxon>Pseudomonadota</taxon>
        <taxon>Alphaproteobacteria</taxon>
        <taxon>Rhodospirillales</taxon>
        <taxon>Thalassospiraceae</taxon>
        <taxon>Thalassospira</taxon>
    </lineage>
</organism>